<dbReference type="EMBL" id="BGPR01052234">
    <property type="protein sequence ID" value="GBO29098.1"/>
    <property type="molecule type" value="Genomic_DNA"/>
</dbReference>
<reference evidence="1 2" key="1">
    <citation type="journal article" date="2019" name="Sci. Rep.">
        <title>Orb-weaving spider Araneus ventricosus genome elucidates the spidroin gene catalogue.</title>
        <authorList>
            <person name="Kono N."/>
            <person name="Nakamura H."/>
            <person name="Ohtoshi R."/>
            <person name="Moran D.A.P."/>
            <person name="Shinohara A."/>
            <person name="Yoshida Y."/>
            <person name="Fujiwara M."/>
            <person name="Mori M."/>
            <person name="Tomita M."/>
            <person name="Arakawa K."/>
        </authorList>
    </citation>
    <scope>NUCLEOTIDE SEQUENCE [LARGE SCALE GENOMIC DNA]</scope>
</reference>
<keyword evidence="2" id="KW-1185">Reference proteome</keyword>
<dbReference type="OrthoDB" id="5968066at2759"/>
<feature type="non-terminal residue" evidence="1">
    <location>
        <position position="56"/>
    </location>
</feature>
<comment type="caution">
    <text evidence="1">The sequence shown here is derived from an EMBL/GenBank/DDBJ whole genome shotgun (WGS) entry which is preliminary data.</text>
</comment>
<organism evidence="1 2">
    <name type="scientific">Araneus ventricosus</name>
    <name type="common">Orbweaver spider</name>
    <name type="synonym">Epeira ventricosa</name>
    <dbReference type="NCBI Taxonomy" id="182803"/>
    <lineage>
        <taxon>Eukaryota</taxon>
        <taxon>Metazoa</taxon>
        <taxon>Ecdysozoa</taxon>
        <taxon>Arthropoda</taxon>
        <taxon>Chelicerata</taxon>
        <taxon>Arachnida</taxon>
        <taxon>Araneae</taxon>
        <taxon>Araneomorphae</taxon>
        <taxon>Entelegynae</taxon>
        <taxon>Araneoidea</taxon>
        <taxon>Araneidae</taxon>
        <taxon>Araneus</taxon>
    </lineage>
</organism>
<evidence type="ECO:0000313" key="2">
    <source>
        <dbReference type="Proteomes" id="UP000499080"/>
    </source>
</evidence>
<gene>
    <name evidence="1" type="ORF">AVEN_168757_1</name>
</gene>
<protein>
    <submittedName>
        <fullName evidence="1">Uncharacterized protein</fullName>
    </submittedName>
</protein>
<proteinExistence type="predicted"/>
<sequence>MERDAAPESLLKIISCNCKNACGCRKAGLICPWALVLWAKLTRTCQTSICMRTALK</sequence>
<evidence type="ECO:0000313" key="1">
    <source>
        <dbReference type="EMBL" id="GBO29098.1"/>
    </source>
</evidence>
<dbReference type="Proteomes" id="UP000499080">
    <property type="component" value="Unassembled WGS sequence"/>
</dbReference>
<name>A0A4Y2VXL3_ARAVE</name>
<accession>A0A4Y2VXL3</accession>
<dbReference type="AlphaFoldDB" id="A0A4Y2VXL3"/>